<evidence type="ECO:0000313" key="2">
    <source>
        <dbReference type="EMBL" id="KAF3698834.1"/>
    </source>
</evidence>
<feature type="compositionally biased region" description="Basic residues" evidence="1">
    <location>
        <begin position="562"/>
        <end position="575"/>
    </location>
</feature>
<proteinExistence type="predicted"/>
<organism evidence="2 3">
    <name type="scientific">Channa argus</name>
    <name type="common">Northern snakehead</name>
    <name type="synonym">Ophicephalus argus</name>
    <dbReference type="NCBI Taxonomy" id="215402"/>
    <lineage>
        <taxon>Eukaryota</taxon>
        <taxon>Metazoa</taxon>
        <taxon>Chordata</taxon>
        <taxon>Craniata</taxon>
        <taxon>Vertebrata</taxon>
        <taxon>Euteleostomi</taxon>
        <taxon>Actinopterygii</taxon>
        <taxon>Neopterygii</taxon>
        <taxon>Teleostei</taxon>
        <taxon>Neoteleostei</taxon>
        <taxon>Acanthomorphata</taxon>
        <taxon>Anabantaria</taxon>
        <taxon>Anabantiformes</taxon>
        <taxon>Channoidei</taxon>
        <taxon>Channidae</taxon>
        <taxon>Channa</taxon>
    </lineage>
</organism>
<name>A0A6G1Q8U0_CHAAH</name>
<accession>A0A6G1Q8U0</accession>
<feature type="region of interest" description="Disordered" evidence="1">
    <location>
        <begin position="1"/>
        <end position="51"/>
    </location>
</feature>
<sequence>MNHPLSNGGNLHANNGGLNSGQQDPGLHSTSQEPGPSSHLPRTGPGRPYFYVHAPPPPPHILQYQWPMPLYYNPFEGFPGMGYGVAMPPFHPSLYMEPPPYMMPHPHILTDYVRLLHTQIQAPTGPYQNLNQSRRVRPTHPVIRTVNSQVQTEPIERQTDRSPLAGSDSGNGTASNSPSSTSSSQNPNSAEVDNLENTSQQVTTLTSSNVRDLQENRNCTSIKVRHDDIPPTETKAESLIRTPEAQKIHKDVVVQDNCSTCTNGHCNIWSVSSSESLAPVCSSSKQEDEVVKERFASASDIQMSWGSGTSQATVLKIRDKGRPHKDPVLPPETQLEQDNAEGVLQSKDSVGLKIIRLPFSFNELLSESQDITEICPYDISLKYYQRKEKMNDSVWSVESLPPFVPTKDWLLQNGMSEPKIIEMMEETEPETFSSKQESPLENKKQEKSYCSLEKDTPSISPAMEKVLPTGLLLVQNGVDVETKDGSSGKLCVPVPGKKMDKMSPPKGHLVDCGIQCNKLQELKCVCAEMRNSMGPNGSQLFNISEMKEVNTVSAERFYMKGRMQKKQKRPGHWRNKGSGGNSRNQLY</sequence>
<reference evidence="2 3" key="1">
    <citation type="submission" date="2019-02" db="EMBL/GenBank/DDBJ databases">
        <title>Opniocepnalus argus genome.</title>
        <authorList>
            <person name="Zhou C."/>
            <person name="Xiao S."/>
        </authorList>
    </citation>
    <scope>NUCLEOTIDE SEQUENCE [LARGE SCALE GENOMIC DNA]</scope>
    <source>
        <strain evidence="2">OARG1902GOOAL</strain>
        <tissue evidence="2">Muscle</tissue>
    </source>
</reference>
<reference evidence="3" key="2">
    <citation type="submission" date="2019-02" db="EMBL/GenBank/DDBJ databases">
        <title>Opniocepnalus argus Var Kimnra genome.</title>
        <authorList>
            <person name="Zhou C."/>
            <person name="Xiao S."/>
        </authorList>
    </citation>
    <scope>NUCLEOTIDE SEQUENCE [LARGE SCALE GENOMIC DNA]</scope>
</reference>
<dbReference type="AlphaFoldDB" id="A0A6G1Q8U0"/>
<keyword evidence="3" id="KW-1185">Reference proteome</keyword>
<feature type="region of interest" description="Disordered" evidence="1">
    <location>
        <begin position="426"/>
        <end position="452"/>
    </location>
</feature>
<dbReference type="Proteomes" id="UP000503349">
    <property type="component" value="Chromosome 14"/>
</dbReference>
<feature type="region of interest" description="Disordered" evidence="1">
    <location>
        <begin position="124"/>
        <end position="217"/>
    </location>
</feature>
<protein>
    <submittedName>
        <fullName evidence="2">Uncharacterized protein</fullName>
    </submittedName>
</protein>
<gene>
    <name evidence="2" type="ORF">EXN66_Car014521</name>
</gene>
<evidence type="ECO:0000256" key="1">
    <source>
        <dbReference type="SAM" id="MobiDB-lite"/>
    </source>
</evidence>
<dbReference type="EMBL" id="CM015725">
    <property type="protein sequence ID" value="KAF3698834.1"/>
    <property type="molecule type" value="Genomic_DNA"/>
</dbReference>
<dbReference type="InterPro" id="IPR053309">
    <property type="entry name" value="Balbiani_Body_Formation"/>
</dbReference>
<feature type="compositionally biased region" description="Polar residues" evidence="1">
    <location>
        <begin position="124"/>
        <end position="133"/>
    </location>
</feature>
<feature type="compositionally biased region" description="Low complexity" evidence="1">
    <location>
        <begin position="1"/>
        <end position="21"/>
    </location>
</feature>
<dbReference type="PANTHER" id="PTHR38654:SF1">
    <property type="entry name" value="BUCKY BALL"/>
    <property type="match status" value="1"/>
</dbReference>
<feature type="compositionally biased region" description="Polar residues" evidence="1">
    <location>
        <begin position="195"/>
        <end position="217"/>
    </location>
</feature>
<dbReference type="PANTHER" id="PTHR38654">
    <property type="entry name" value="BUCKY BALL-RELATED"/>
    <property type="match status" value="1"/>
</dbReference>
<feature type="region of interest" description="Disordered" evidence="1">
    <location>
        <begin position="561"/>
        <end position="587"/>
    </location>
</feature>
<feature type="region of interest" description="Disordered" evidence="1">
    <location>
        <begin position="484"/>
        <end position="503"/>
    </location>
</feature>
<feature type="compositionally biased region" description="Low complexity" evidence="1">
    <location>
        <begin position="170"/>
        <end position="190"/>
    </location>
</feature>
<evidence type="ECO:0000313" key="3">
    <source>
        <dbReference type="Proteomes" id="UP000503349"/>
    </source>
</evidence>
<feature type="compositionally biased region" description="Basic and acidic residues" evidence="1">
    <location>
        <begin position="438"/>
        <end position="452"/>
    </location>
</feature>